<dbReference type="Pfam" id="PF03441">
    <property type="entry name" value="FAD_binding_7"/>
    <property type="match status" value="1"/>
</dbReference>
<dbReference type="PANTHER" id="PTHR11455">
    <property type="entry name" value="CRYPTOCHROME"/>
    <property type="match status" value="1"/>
</dbReference>
<evidence type="ECO:0000313" key="8">
    <source>
        <dbReference type="EMBL" id="SFW64005.1"/>
    </source>
</evidence>
<evidence type="ECO:0000256" key="1">
    <source>
        <dbReference type="ARBA" id="ARBA00001932"/>
    </source>
</evidence>
<dbReference type="Pfam" id="PF00875">
    <property type="entry name" value="DNA_photolyase"/>
    <property type="match status" value="1"/>
</dbReference>
<keyword evidence="8" id="KW-0456">Lyase</keyword>
<dbReference type="PRINTS" id="PR00147">
    <property type="entry name" value="DNAPHOTLYASE"/>
</dbReference>
<dbReference type="Gene3D" id="1.10.579.10">
    <property type="entry name" value="DNA Cyclobutane Dipyrimidine Photolyase, subunit A, domain 3"/>
    <property type="match status" value="1"/>
</dbReference>
<dbReference type="Gene3D" id="1.25.40.80">
    <property type="match status" value="1"/>
</dbReference>
<keyword evidence="4 6" id="KW-0157">Chromophore</keyword>
<protein>
    <submittedName>
        <fullName evidence="8">Deoxyribodipyrimidine photo-lyase family protein (Cryptochrome)</fullName>
    </submittedName>
</protein>
<dbReference type="InterPro" id="IPR036155">
    <property type="entry name" value="Crypto/Photolyase_N_sf"/>
</dbReference>
<dbReference type="STRING" id="76595.SAMN05660313_03023"/>
<dbReference type="RefSeq" id="WP_244543134.1">
    <property type="nucleotide sequence ID" value="NZ_FPIY01000005.1"/>
</dbReference>
<comment type="cofactor">
    <cofactor evidence="5">
        <name>FAD</name>
        <dbReference type="ChEBI" id="CHEBI:57692"/>
    </cofactor>
    <text evidence="5">Binds 1 FAD per subunit.</text>
</comment>
<keyword evidence="2 5" id="KW-0285">Flavoprotein</keyword>
<evidence type="ECO:0000256" key="6">
    <source>
        <dbReference type="RuleBase" id="RU004182"/>
    </source>
</evidence>
<evidence type="ECO:0000256" key="2">
    <source>
        <dbReference type="ARBA" id="ARBA00022630"/>
    </source>
</evidence>
<dbReference type="PANTHER" id="PTHR11455:SF9">
    <property type="entry name" value="CRYPTOCHROME CIRCADIAN CLOCK 5 ISOFORM X1"/>
    <property type="match status" value="1"/>
</dbReference>
<comment type="cofactor">
    <cofactor evidence="1">
        <name>(6R)-5,10-methylene-5,6,7,8-tetrahydrofolate</name>
        <dbReference type="ChEBI" id="CHEBI:15636"/>
    </cofactor>
</comment>
<dbReference type="InterPro" id="IPR018394">
    <property type="entry name" value="DNA_photolyase_1_CS_C"/>
</dbReference>
<dbReference type="InterPro" id="IPR005101">
    <property type="entry name" value="Cryptochr/Photolyase_FAD-bd"/>
</dbReference>
<evidence type="ECO:0000256" key="5">
    <source>
        <dbReference type="PIRSR" id="PIRSR602081-1"/>
    </source>
</evidence>
<dbReference type="GO" id="GO:0003677">
    <property type="term" value="F:DNA binding"/>
    <property type="evidence" value="ECO:0007669"/>
    <property type="project" value="TreeGrafter"/>
</dbReference>
<organism evidence="8 9">
    <name type="scientific">Cellulophaga fucicola</name>
    <dbReference type="NCBI Taxonomy" id="76595"/>
    <lineage>
        <taxon>Bacteria</taxon>
        <taxon>Pseudomonadati</taxon>
        <taxon>Bacteroidota</taxon>
        <taxon>Flavobacteriia</taxon>
        <taxon>Flavobacteriales</taxon>
        <taxon>Flavobacteriaceae</taxon>
        <taxon>Cellulophaga</taxon>
    </lineage>
</organism>
<dbReference type="InterPro" id="IPR036134">
    <property type="entry name" value="Crypto/Photolyase_FAD-like_sf"/>
</dbReference>
<sequence>MKKDLINIVWLKRDIRSQDHEPLLKAEQAGVPYYIIYVLEPSLITYPDTSLRHLQFIYYSIEALNSVLESYNRKVVVFYAEVLNVFNYLNELFKIKNIFSYQESGTLSTWKRDKEVTLFCKQQNIIWQESQRDGILRGIKNRQDWNTQWHKTMHLPVIKNNYSFSKNIELEHSFKLPEELVKKLKEYPRQYQPAGEFNAWRYLKSFASKRGFNYQRHISKPAESRVSCSRLSPYLAWGNISIKQAFQFVGTHPNGTKNSRAFSAMLTRLHWHCHFIQKFEVECSYETQCINKGYELLDHPKNDSFIKAWKTGTTGYPLIDACMRAVEETGWINFRMRAMVVSFLTLNLDQDWREGTYHLARQFLDYEPGIHYPQFQMQAGTTGVNTVRLYNPVKNSMEHDPEGVFIKKWVPELANVPVSYIHEPWKMTQMEQTFVELLLVSIIRCQ</sequence>
<gene>
    <name evidence="8" type="ORF">SAMN05660313_03023</name>
</gene>
<dbReference type="InterPro" id="IPR006050">
    <property type="entry name" value="DNA_photolyase_N"/>
</dbReference>
<evidence type="ECO:0000259" key="7">
    <source>
        <dbReference type="PROSITE" id="PS51645"/>
    </source>
</evidence>
<accession>A0A1K1QW43</accession>
<dbReference type="GO" id="GO:0003904">
    <property type="term" value="F:deoxyribodipyrimidine photo-lyase activity"/>
    <property type="evidence" value="ECO:0007669"/>
    <property type="project" value="TreeGrafter"/>
</dbReference>
<dbReference type="PROSITE" id="PS00394">
    <property type="entry name" value="DNA_PHOTOLYASES_1_1"/>
    <property type="match status" value="1"/>
</dbReference>
<name>A0A1K1QW43_9FLAO</name>
<dbReference type="Gene3D" id="3.40.50.620">
    <property type="entry name" value="HUPs"/>
    <property type="match status" value="1"/>
</dbReference>
<dbReference type="InterPro" id="IPR014729">
    <property type="entry name" value="Rossmann-like_a/b/a_fold"/>
</dbReference>
<evidence type="ECO:0000313" key="9">
    <source>
        <dbReference type="Proteomes" id="UP000183257"/>
    </source>
</evidence>
<keyword evidence="3 5" id="KW-0274">FAD</keyword>
<dbReference type="PROSITE" id="PS51645">
    <property type="entry name" value="PHR_CRY_ALPHA_BETA"/>
    <property type="match status" value="1"/>
</dbReference>
<dbReference type="InterPro" id="IPR002081">
    <property type="entry name" value="Cryptochrome/DNA_photolyase_1"/>
</dbReference>
<evidence type="ECO:0000256" key="3">
    <source>
        <dbReference type="ARBA" id="ARBA00022827"/>
    </source>
</evidence>
<reference evidence="9" key="1">
    <citation type="submission" date="2016-11" db="EMBL/GenBank/DDBJ databases">
        <authorList>
            <person name="Varghese N."/>
            <person name="Submissions S."/>
        </authorList>
    </citation>
    <scope>NUCLEOTIDE SEQUENCE [LARGE SCALE GENOMIC DNA]</scope>
    <source>
        <strain evidence="9">DSM 24786</strain>
    </source>
</reference>
<dbReference type="SUPFAM" id="SSF48173">
    <property type="entry name" value="Cryptochrome/photolyase FAD-binding domain"/>
    <property type="match status" value="1"/>
</dbReference>
<dbReference type="Proteomes" id="UP000183257">
    <property type="component" value="Unassembled WGS sequence"/>
</dbReference>
<dbReference type="GO" id="GO:0006950">
    <property type="term" value="P:response to stress"/>
    <property type="evidence" value="ECO:0007669"/>
    <property type="project" value="UniProtKB-ARBA"/>
</dbReference>
<dbReference type="SUPFAM" id="SSF52425">
    <property type="entry name" value="Cryptochrome/photolyase, N-terminal domain"/>
    <property type="match status" value="1"/>
</dbReference>
<keyword evidence="9" id="KW-1185">Reference proteome</keyword>
<evidence type="ECO:0000256" key="4">
    <source>
        <dbReference type="ARBA" id="ARBA00022991"/>
    </source>
</evidence>
<dbReference type="GO" id="GO:0009416">
    <property type="term" value="P:response to light stimulus"/>
    <property type="evidence" value="ECO:0007669"/>
    <property type="project" value="TreeGrafter"/>
</dbReference>
<comment type="similarity">
    <text evidence="6">Belongs to the DNA photolyase family.</text>
</comment>
<dbReference type="EMBL" id="FPIY01000005">
    <property type="protein sequence ID" value="SFW64005.1"/>
    <property type="molecule type" value="Genomic_DNA"/>
</dbReference>
<feature type="binding site" evidence="5">
    <location>
        <position position="214"/>
    </location>
    <ligand>
        <name>FAD</name>
        <dbReference type="ChEBI" id="CHEBI:57692"/>
    </ligand>
</feature>
<feature type="domain" description="Photolyase/cryptochrome alpha/beta" evidence="7">
    <location>
        <begin position="5"/>
        <end position="135"/>
    </location>
</feature>
<dbReference type="AlphaFoldDB" id="A0A1K1QW43"/>
<proteinExistence type="inferred from homology"/>
<dbReference type="GO" id="GO:0071949">
    <property type="term" value="F:FAD binding"/>
    <property type="evidence" value="ECO:0007669"/>
    <property type="project" value="TreeGrafter"/>
</dbReference>
<dbReference type="GO" id="GO:0006139">
    <property type="term" value="P:nucleobase-containing compound metabolic process"/>
    <property type="evidence" value="ECO:0007669"/>
    <property type="project" value="UniProtKB-ARBA"/>
</dbReference>